<evidence type="ECO:0000313" key="2">
    <source>
        <dbReference type="Proteomes" id="UP000092607"/>
    </source>
</evidence>
<dbReference type="OrthoDB" id="8477619at2"/>
<proteinExistence type="predicted"/>
<evidence type="ECO:0000313" key="1">
    <source>
        <dbReference type="EMBL" id="OBX67274.1"/>
    </source>
</evidence>
<gene>
    <name evidence="1" type="ORF">A9309_01310</name>
</gene>
<dbReference type="EMBL" id="LZMS01000002">
    <property type="protein sequence ID" value="OBX67274.1"/>
    <property type="molecule type" value="Genomic_DNA"/>
</dbReference>
<reference evidence="1 2" key="1">
    <citation type="submission" date="2016-06" db="EMBL/GenBank/DDBJ databases">
        <title>Draft genome of Moraxella lacunata CCUG 57757A.</title>
        <authorList>
            <person name="Salva-Serra F."/>
            <person name="Engstrom-Jakobsson H."/>
            <person name="Thorell K."/>
            <person name="Gonzales-Siles L."/>
            <person name="Karlsson R."/>
            <person name="Boulund F."/>
            <person name="Engstrand L."/>
            <person name="Kristiansson E."/>
            <person name="Moore E."/>
        </authorList>
    </citation>
    <scope>NUCLEOTIDE SEQUENCE [LARGE SCALE GENOMIC DNA]</scope>
    <source>
        <strain evidence="1 2">CCUG 57757A</strain>
    </source>
</reference>
<accession>A0A1B8Q8C0</accession>
<dbReference type="RefSeq" id="WP_065256116.1">
    <property type="nucleotide sequence ID" value="NZ_LZDR01000062.1"/>
</dbReference>
<organism evidence="1 2">
    <name type="scientific">Moraxella lacunata</name>
    <dbReference type="NCBI Taxonomy" id="477"/>
    <lineage>
        <taxon>Bacteria</taxon>
        <taxon>Pseudomonadati</taxon>
        <taxon>Pseudomonadota</taxon>
        <taxon>Gammaproteobacteria</taxon>
        <taxon>Moraxellales</taxon>
        <taxon>Moraxellaceae</taxon>
        <taxon>Moraxella</taxon>
    </lineage>
</organism>
<sequence length="1194" mass="128847">MTTPRTKLNKSDLKIYPSERLTDNDDGGGLALGTPLTGADNELFDPISSIQRINGGMMTRLVYAGVQRADDEPLLGAFTAITKPPKDHSVSYLLTRANKFGEVRGEIIKSIEAYSVATIESRMTLLSTQSKNSRIVQAYQSVGEPLPLVGDRYCLRQDKKGYEQAEQYIQITSVSSETRTFTDDKGNFEKIVVKMEITQPLTHAFIGANYPSRTYIDNPCKIRETHVADAGAYYGIKPLTKAIRAGMMSVQVPSLMEKLVPTTQSETLLADLTASGLTVALFDGAKENITLTIYSTQNSLYTGSAILPNSLIISTVGDNITDTDGTLTQNGQNVGTVDYANGFINLNSMHVRSVSFRPASSADVVSDTAKIIVSENTQSYNYIVSLPNPSNVSVQYRSQGKWYRLPQGSQTHGSINLNPQTGTLSITCSELPDIGSAIVIYWGSSATFIKRADLLPSVKSIIRLPTTPDPSSITLSWSGGSATVNAQGVISGDVTGQYRDGVLLLDKAISGVTVGYNTGDKITQNHPSPTRDLQGNVSIDIGDFVAGTLQLTYPVTVEGYDEIALGAVISTSGRKGRNTTQSGDGSHGTYGAGTVFVTLTDDGKGNLIDSHGKTVGTVKNGKAAFNPDTTVSIPKANYTKDKIGERVHSQSSGGGTWNNYTYPSKTYQDVYRTSFTGFSYTPAGATLAAGASINVSYYDTHPATAVSSPLAVSTSVKFEIQTGELIIPNSVRFAMNGKSYFDKDGSIYTNLNTTTGQADKVGSIDYSTGELILSGPIGTVSVQSLTTSVNAGRTDSISFITPSAPIRPSSLVIKATLLDGTPISATANAKGEFDSEYISGLVDVEYGLASVKFGKWVSADGNESESWYNTDAVVDGQIFKPAHVFSSSITYSTVAYSYLPVDSTTIRIDTVRLPQDGRVPIFRRGDTILITNSLKQELGSAHKAGQTITLDRTDLDRLCITDSTGKAINAELWDYDLEAGSITWTSPLDLSDYALPLFATCTWEEKNRIHGVDIDGTLTLIFPTKRDYPLEDTYVASVLIGGNLQVRASVPFTQRNWTNVWQDTRIGDEPLNRLNVKDYPIVLTDDGAITEKWLIKFTSSSQFELYGQTLGFVAKTDTLQDLAPTNPSTGKPYFTIPKQAFGADTPWSVQEVVRFDTWGTLLPVWVICAVQPSADNPKGSDGYTQVLFGDTTEV</sequence>
<name>A0A1B8Q8C0_MORLA</name>
<protein>
    <submittedName>
        <fullName evidence="1">Uncharacterized protein</fullName>
    </submittedName>
</protein>
<dbReference type="Proteomes" id="UP000092607">
    <property type="component" value="Unassembled WGS sequence"/>
</dbReference>
<dbReference type="AlphaFoldDB" id="A0A1B8Q8C0"/>
<comment type="caution">
    <text evidence="1">The sequence shown here is derived from an EMBL/GenBank/DDBJ whole genome shotgun (WGS) entry which is preliminary data.</text>
</comment>